<evidence type="ECO:0000256" key="2">
    <source>
        <dbReference type="ARBA" id="ARBA00022649"/>
    </source>
</evidence>
<evidence type="ECO:0000256" key="6">
    <source>
        <dbReference type="ARBA" id="ARBA00022842"/>
    </source>
</evidence>
<reference evidence="9 10" key="1">
    <citation type="journal article" date="2008" name="Int. J. Syst. Evol. Microbiol.">
        <title>Luteimonas marina sp. nov., isolated from seawater.</title>
        <authorList>
            <person name="Baik K.S."/>
            <person name="Park S.C."/>
            <person name="Kim M.S."/>
            <person name="Kim E.M."/>
            <person name="Park C."/>
            <person name="Chun J."/>
            <person name="Seong C.N."/>
        </authorList>
    </citation>
    <scope>NUCLEOTIDE SEQUENCE [LARGE SCALE GENOMIC DNA]</scope>
    <source>
        <strain evidence="9 10">FR1330</strain>
    </source>
</reference>
<dbReference type="Pfam" id="PF01850">
    <property type="entry name" value="PIN"/>
    <property type="match status" value="1"/>
</dbReference>
<evidence type="ECO:0000256" key="7">
    <source>
        <dbReference type="ARBA" id="ARBA00038093"/>
    </source>
</evidence>
<evidence type="ECO:0000256" key="1">
    <source>
        <dbReference type="ARBA" id="ARBA00001946"/>
    </source>
</evidence>
<dbReference type="RefSeq" id="WP_146384677.1">
    <property type="nucleotide sequence ID" value="NZ_VOHK01000001.1"/>
</dbReference>
<dbReference type="InterPro" id="IPR050556">
    <property type="entry name" value="Type_II_TA_system_RNase"/>
</dbReference>
<proteinExistence type="inferred from homology"/>
<dbReference type="AlphaFoldDB" id="A0A5C5UAZ0"/>
<comment type="similarity">
    <text evidence="7">Belongs to the PINc/VapC protein family.</text>
</comment>
<dbReference type="GO" id="GO:0046872">
    <property type="term" value="F:metal ion binding"/>
    <property type="evidence" value="ECO:0007669"/>
    <property type="project" value="UniProtKB-KW"/>
</dbReference>
<evidence type="ECO:0000256" key="4">
    <source>
        <dbReference type="ARBA" id="ARBA00022723"/>
    </source>
</evidence>
<comment type="caution">
    <text evidence="9">The sequence shown here is derived from an EMBL/GenBank/DDBJ whole genome shotgun (WGS) entry which is preliminary data.</text>
</comment>
<dbReference type="InterPro" id="IPR029060">
    <property type="entry name" value="PIN-like_dom_sf"/>
</dbReference>
<evidence type="ECO:0000259" key="8">
    <source>
        <dbReference type="Pfam" id="PF01850"/>
    </source>
</evidence>
<keyword evidence="4" id="KW-0479">Metal-binding</keyword>
<feature type="domain" description="PIN" evidence="8">
    <location>
        <begin position="2"/>
        <end position="125"/>
    </location>
</feature>
<dbReference type="Proteomes" id="UP000319980">
    <property type="component" value="Unassembled WGS sequence"/>
</dbReference>
<evidence type="ECO:0000256" key="3">
    <source>
        <dbReference type="ARBA" id="ARBA00022722"/>
    </source>
</evidence>
<protein>
    <submittedName>
        <fullName evidence="9">Type II toxin-antitoxin system VapC family toxin</fullName>
    </submittedName>
</protein>
<comment type="cofactor">
    <cofactor evidence="1">
        <name>Mg(2+)</name>
        <dbReference type="ChEBI" id="CHEBI:18420"/>
    </cofactor>
</comment>
<dbReference type="PANTHER" id="PTHR33653">
    <property type="entry name" value="RIBONUCLEASE VAPC2"/>
    <property type="match status" value="1"/>
</dbReference>
<evidence type="ECO:0000313" key="10">
    <source>
        <dbReference type="Proteomes" id="UP000319980"/>
    </source>
</evidence>
<gene>
    <name evidence="9" type="ORF">FQY83_02395</name>
</gene>
<keyword evidence="2" id="KW-1277">Toxin-antitoxin system</keyword>
<organism evidence="9 10">
    <name type="scientific">Luteimonas marina</name>
    <dbReference type="NCBI Taxonomy" id="488485"/>
    <lineage>
        <taxon>Bacteria</taxon>
        <taxon>Pseudomonadati</taxon>
        <taxon>Pseudomonadota</taxon>
        <taxon>Gammaproteobacteria</taxon>
        <taxon>Lysobacterales</taxon>
        <taxon>Lysobacteraceae</taxon>
        <taxon>Luteimonas</taxon>
    </lineage>
</organism>
<dbReference type="SUPFAM" id="SSF88723">
    <property type="entry name" value="PIN domain-like"/>
    <property type="match status" value="1"/>
</dbReference>
<dbReference type="Gene3D" id="3.40.50.1010">
    <property type="entry name" value="5'-nuclease"/>
    <property type="match status" value="1"/>
</dbReference>
<dbReference type="GO" id="GO:0004518">
    <property type="term" value="F:nuclease activity"/>
    <property type="evidence" value="ECO:0007669"/>
    <property type="project" value="UniProtKB-KW"/>
</dbReference>
<sequence>MIAVDTNVLIDLLGEDARADAAEGCVRDALMLGPVVVCDVVVSEITAGLGHGADIMDVVEDMGLRYLPVDRRAAIRAGEMQRRFNQRRRSSRHKEAPRTVPDFLVGAHAMLQCNALITRDDGFFRDYFKGLKLIVPKASA</sequence>
<dbReference type="PANTHER" id="PTHR33653:SF1">
    <property type="entry name" value="RIBONUCLEASE VAPC2"/>
    <property type="match status" value="1"/>
</dbReference>
<dbReference type="GO" id="GO:0016787">
    <property type="term" value="F:hydrolase activity"/>
    <property type="evidence" value="ECO:0007669"/>
    <property type="project" value="UniProtKB-KW"/>
</dbReference>
<keyword evidence="5" id="KW-0378">Hydrolase</keyword>
<accession>A0A5C5UAZ0</accession>
<name>A0A5C5UAZ0_9GAMM</name>
<dbReference type="OrthoDB" id="9800524at2"/>
<evidence type="ECO:0000313" key="9">
    <source>
        <dbReference type="EMBL" id="TWT23511.1"/>
    </source>
</evidence>
<keyword evidence="3" id="KW-0540">Nuclease</keyword>
<keyword evidence="6" id="KW-0460">Magnesium</keyword>
<dbReference type="EMBL" id="VOHK01000001">
    <property type="protein sequence ID" value="TWT23511.1"/>
    <property type="molecule type" value="Genomic_DNA"/>
</dbReference>
<evidence type="ECO:0000256" key="5">
    <source>
        <dbReference type="ARBA" id="ARBA00022801"/>
    </source>
</evidence>
<dbReference type="InterPro" id="IPR002716">
    <property type="entry name" value="PIN_dom"/>
</dbReference>
<keyword evidence="10" id="KW-1185">Reference proteome</keyword>